<proteinExistence type="predicted"/>
<comment type="caution">
    <text evidence="1">The sequence shown here is derived from an EMBL/GenBank/DDBJ whole genome shotgun (WGS) entry which is preliminary data.</text>
</comment>
<protein>
    <submittedName>
        <fullName evidence="1">Uncharacterized protein</fullName>
    </submittedName>
</protein>
<dbReference type="EMBL" id="SMMG02000009">
    <property type="protein sequence ID" value="KAA3462094.1"/>
    <property type="molecule type" value="Genomic_DNA"/>
</dbReference>
<dbReference type="AlphaFoldDB" id="A0A5B6UYQ4"/>
<accession>A0A5B6UYQ4</accession>
<keyword evidence="2" id="KW-1185">Reference proteome</keyword>
<dbReference type="PANTHER" id="PTHR32108">
    <property type="entry name" value="DNA-DIRECTED RNA POLYMERASE SUBUNIT ALPHA"/>
    <property type="match status" value="1"/>
</dbReference>
<name>A0A5B6UYQ4_9ROSI</name>
<reference evidence="2" key="1">
    <citation type="journal article" date="2019" name="Plant Biotechnol. J.">
        <title>Genome sequencing of the Australian wild diploid species Gossypium australe highlights disease resistance and delayed gland morphogenesis.</title>
        <authorList>
            <person name="Cai Y."/>
            <person name="Cai X."/>
            <person name="Wang Q."/>
            <person name="Wang P."/>
            <person name="Zhang Y."/>
            <person name="Cai C."/>
            <person name="Xu Y."/>
            <person name="Wang K."/>
            <person name="Zhou Z."/>
            <person name="Wang C."/>
            <person name="Geng S."/>
            <person name="Li B."/>
            <person name="Dong Q."/>
            <person name="Hou Y."/>
            <person name="Wang H."/>
            <person name="Ai P."/>
            <person name="Liu Z."/>
            <person name="Yi F."/>
            <person name="Sun M."/>
            <person name="An G."/>
            <person name="Cheng J."/>
            <person name="Zhang Y."/>
            <person name="Shi Q."/>
            <person name="Xie Y."/>
            <person name="Shi X."/>
            <person name="Chang Y."/>
            <person name="Huang F."/>
            <person name="Chen Y."/>
            <person name="Hong S."/>
            <person name="Mi L."/>
            <person name="Sun Q."/>
            <person name="Zhang L."/>
            <person name="Zhou B."/>
            <person name="Peng R."/>
            <person name="Zhang X."/>
            <person name="Liu F."/>
        </authorList>
    </citation>
    <scope>NUCLEOTIDE SEQUENCE [LARGE SCALE GENOMIC DNA]</scope>
    <source>
        <strain evidence="2">cv. PA1801</strain>
    </source>
</reference>
<organism evidence="1 2">
    <name type="scientific">Gossypium australe</name>
    <dbReference type="NCBI Taxonomy" id="47621"/>
    <lineage>
        <taxon>Eukaryota</taxon>
        <taxon>Viridiplantae</taxon>
        <taxon>Streptophyta</taxon>
        <taxon>Embryophyta</taxon>
        <taxon>Tracheophyta</taxon>
        <taxon>Spermatophyta</taxon>
        <taxon>Magnoliopsida</taxon>
        <taxon>eudicotyledons</taxon>
        <taxon>Gunneridae</taxon>
        <taxon>Pentapetalae</taxon>
        <taxon>rosids</taxon>
        <taxon>malvids</taxon>
        <taxon>Malvales</taxon>
        <taxon>Malvaceae</taxon>
        <taxon>Malvoideae</taxon>
        <taxon>Gossypium</taxon>
    </lineage>
</organism>
<evidence type="ECO:0000313" key="2">
    <source>
        <dbReference type="Proteomes" id="UP000325315"/>
    </source>
</evidence>
<dbReference type="PANTHER" id="PTHR32108:SF5">
    <property type="entry name" value="DYNACTIN SUBUNIT 1-LIKE"/>
    <property type="match status" value="1"/>
</dbReference>
<dbReference type="Proteomes" id="UP000325315">
    <property type="component" value="Unassembled WGS sequence"/>
</dbReference>
<sequence>MTYRELYQNLFDAHMVSPFYSEPMQPPFPKWYDANTQCEYYVGITGHSIENCTTFKKLIERLIRIGIVKFGNSSGVENLLPNHTDKGVNAIIENAGKRIKKNITEVKTPLKWVLKQMIDRRLIIQNLEEIPKGMRNYCEFHTEECHEIQECAEFKVLVQSLMDNKELVFFEEVKGPERILGNLNVNAVSEEGAGEENLSGIFPCTPGNILNGGTVSSDINNMSDTAIDLKPPFEQDRFLEEPQDFEDNRDCSSFPDLLRMV</sequence>
<gene>
    <name evidence="1" type="ORF">EPI10_028616</name>
</gene>
<evidence type="ECO:0000313" key="1">
    <source>
        <dbReference type="EMBL" id="KAA3462094.1"/>
    </source>
</evidence>